<dbReference type="Proteomes" id="UP000433483">
    <property type="component" value="Unassembled WGS sequence"/>
</dbReference>
<organism evidence="1 11">
    <name type="scientific">Phytophthora fragariae</name>
    <dbReference type="NCBI Taxonomy" id="53985"/>
    <lineage>
        <taxon>Eukaryota</taxon>
        <taxon>Sar</taxon>
        <taxon>Stramenopiles</taxon>
        <taxon>Oomycota</taxon>
        <taxon>Peronosporomycetes</taxon>
        <taxon>Peronosporales</taxon>
        <taxon>Peronosporaceae</taxon>
        <taxon>Phytophthora</taxon>
    </lineage>
</organism>
<name>A0A6A3DRS9_9STRA</name>
<accession>A0A6A3DRS9</accession>
<keyword evidence="12" id="KW-1185">Reference proteome</keyword>
<evidence type="ECO:0000313" key="9">
    <source>
        <dbReference type="EMBL" id="KAE9272357.1"/>
    </source>
</evidence>
<evidence type="ECO:0000313" key="11">
    <source>
        <dbReference type="Proteomes" id="UP000429523"/>
    </source>
</evidence>
<dbReference type="EMBL" id="QXGC01005644">
    <property type="protein sequence ID" value="KAE9164644.1"/>
    <property type="molecule type" value="Genomic_DNA"/>
</dbReference>
<evidence type="ECO:0000313" key="6">
    <source>
        <dbReference type="EMBL" id="KAE9163121.1"/>
    </source>
</evidence>
<sequence>MVVAFDWIDRPRLRRRSLRLFLVSWSVIGGCEAIVATEGSRKPELRTPDSMWSVHDATEYSIINNQYYICSSDCWETTCFKQVHRRLRPSGHVLVIRYFDTTVQTVCTAHLVLSEFTLSVLTRTLSRSPRDSEHCVHGVL</sequence>
<evidence type="ECO:0000313" key="16">
    <source>
        <dbReference type="Proteomes" id="UP000441208"/>
    </source>
</evidence>
<evidence type="ECO:0000313" key="17">
    <source>
        <dbReference type="Proteomes" id="UP000460718"/>
    </source>
</evidence>
<proteinExistence type="predicted"/>
<evidence type="ECO:0000313" key="3">
    <source>
        <dbReference type="EMBL" id="KAE9060474.1"/>
    </source>
</evidence>
<evidence type="ECO:0000313" key="14">
    <source>
        <dbReference type="Proteomes" id="UP000440367"/>
    </source>
</evidence>
<evidence type="ECO:0000313" key="18">
    <source>
        <dbReference type="Proteomes" id="UP000476176"/>
    </source>
</evidence>
<evidence type="ECO:0000313" key="10">
    <source>
        <dbReference type="EMBL" id="KAE9285011.1"/>
    </source>
</evidence>
<protein>
    <submittedName>
        <fullName evidence="1">Uncharacterized protein</fullName>
    </submittedName>
</protein>
<evidence type="ECO:0000313" key="7">
    <source>
        <dbReference type="EMBL" id="KAE9164644.1"/>
    </source>
</evidence>
<dbReference type="Proteomes" id="UP000429523">
    <property type="component" value="Unassembled WGS sequence"/>
</dbReference>
<dbReference type="EMBL" id="QXGB01005429">
    <property type="protein sequence ID" value="KAE9163121.1"/>
    <property type="molecule type" value="Genomic_DNA"/>
</dbReference>
<comment type="caution">
    <text evidence="1">The sequence shown here is derived from an EMBL/GenBank/DDBJ whole genome shotgun (WGS) entry which is preliminary data.</text>
</comment>
<dbReference type="EMBL" id="QXGE01004003">
    <property type="protein sequence ID" value="KAE9272357.1"/>
    <property type="molecule type" value="Genomic_DNA"/>
</dbReference>
<evidence type="ECO:0000313" key="5">
    <source>
        <dbReference type="EMBL" id="KAE9073778.1"/>
    </source>
</evidence>
<evidence type="ECO:0000313" key="20">
    <source>
        <dbReference type="Proteomes" id="UP000488956"/>
    </source>
</evidence>
<dbReference type="AlphaFoldDB" id="A0A6A3DRS9"/>
<evidence type="ECO:0000313" key="8">
    <source>
        <dbReference type="EMBL" id="KAE9197537.1"/>
    </source>
</evidence>
<dbReference type="Proteomes" id="UP000488956">
    <property type="component" value="Unassembled WGS sequence"/>
</dbReference>
<dbReference type="Proteomes" id="UP000440367">
    <property type="component" value="Unassembled WGS sequence"/>
</dbReference>
<dbReference type="EMBL" id="QXFZ01003775">
    <property type="protein sequence ID" value="KAE9067141.1"/>
    <property type="molecule type" value="Genomic_DNA"/>
</dbReference>
<reference evidence="11 12" key="1">
    <citation type="submission" date="2018-08" db="EMBL/GenBank/DDBJ databases">
        <title>Genomic investigation of the strawberry pathogen Phytophthora fragariae indicates pathogenicity is determined by transcriptional variation in three key races.</title>
        <authorList>
            <person name="Adams T.M."/>
            <person name="Armitage A.D."/>
            <person name="Sobczyk M.K."/>
            <person name="Bates H.J."/>
            <person name="Dunwell J.M."/>
            <person name="Nellist C.F."/>
            <person name="Harrison R.J."/>
        </authorList>
    </citation>
    <scope>NUCLEOTIDE SEQUENCE [LARGE SCALE GENOMIC DNA]</scope>
    <source>
        <strain evidence="9 13">A4</strain>
        <strain evidence="8 14">BC-1</strain>
        <strain evidence="7 18">BC-23</strain>
        <strain evidence="6 12">NOV-27</strain>
        <strain evidence="5 15">NOV-5</strain>
        <strain evidence="4 16">NOV-71</strain>
        <strain evidence="10 19">NOV-77</strain>
        <strain evidence="1 11">NOV-9</strain>
        <strain evidence="3 20">ONT-3</strain>
        <strain evidence="2 17">SCRP245</strain>
    </source>
</reference>
<dbReference type="Proteomes" id="UP000441208">
    <property type="component" value="Unassembled WGS sequence"/>
</dbReference>
<dbReference type="EMBL" id="QXGA01004396">
    <property type="protein sequence ID" value="KAE9073778.1"/>
    <property type="molecule type" value="Genomic_DNA"/>
</dbReference>
<evidence type="ECO:0000313" key="4">
    <source>
        <dbReference type="EMBL" id="KAE9067141.1"/>
    </source>
</evidence>
<evidence type="ECO:0000313" key="2">
    <source>
        <dbReference type="EMBL" id="KAE8961905.1"/>
    </source>
</evidence>
<evidence type="ECO:0000313" key="12">
    <source>
        <dbReference type="Proteomes" id="UP000433483"/>
    </source>
</evidence>
<dbReference type="Proteomes" id="UP000486351">
    <property type="component" value="Unassembled WGS sequence"/>
</dbReference>
<dbReference type="Proteomes" id="UP000437068">
    <property type="component" value="Unassembled WGS sequence"/>
</dbReference>
<dbReference type="Proteomes" id="UP000476176">
    <property type="component" value="Unassembled WGS sequence"/>
</dbReference>
<gene>
    <name evidence="9" type="ORF">PF001_g27979</name>
    <name evidence="8" type="ORF">PF002_g22720</name>
    <name evidence="7" type="ORF">PF004_g29759</name>
    <name evidence="6" type="ORF">PF005_g30573</name>
    <name evidence="5" type="ORF">PF006_g28663</name>
    <name evidence="4" type="ORF">PF007_g28183</name>
    <name evidence="10" type="ORF">PF008_g27023</name>
    <name evidence="1" type="ORF">PF009_g28584</name>
    <name evidence="3" type="ORF">PF010_g30202</name>
    <name evidence="2" type="ORF">PF011_g29577</name>
</gene>
<dbReference type="EMBL" id="QXFY01003454">
    <property type="protein sequence ID" value="KAE9285011.1"/>
    <property type="molecule type" value="Genomic_DNA"/>
</dbReference>
<evidence type="ECO:0000313" key="15">
    <source>
        <dbReference type="Proteomes" id="UP000440732"/>
    </source>
</evidence>
<dbReference type="Proteomes" id="UP000440732">
    <property type="component" value="Unassembled WGS sequence"/>
</dbReference>
<dbReference type="EMBL" id="QXGF01003641">
    <property type="protein sequence ID" value="KAE8921130.1"/>
    <property type="molecule type" value="Genomic_DNA"/>
</dbReference>
<evidence type="ECO:0000313" key="19">
    <source>
        <dbReference type="Proteomes" id="UP000486351"/>
    </source>
</evidence>
<dbReference type="EMBL" id="QXGD01001869">
    <property type="protein sequence ID" value="KAE9197537.1"/>
    <property type="molecule type" value="Genomic_DNA"/>
</dbReference>
<dbReference type="EMBL" id="QXFW01005473">
    <property type="protein sequence ID" value="KAE8961905.1"/>
    <property type="molecule type" value="Genomic_DNA"/>
</dbReference>
<dbReference type="Proteomes" id="UP000460718">
    <property type="component" value="Unassembled WGS sequence"/>
</dbReference>
<dbReference type="EMBL" id="QXFX01005551">
    <property type="protein sequence ID" value="KAE9060474.1"/>
    <property type="molecule type" value="Genomic_DNA"/>
</dbReference>
<evidence type="ECO:0000313" key="13">
    <source>
        <dbReference type="Proteomes" id="UP000437068"/>
    </source>
</evidence>
<evidence type="ECO:0000313" key="1">
    <source>
        <dbReference type="EMBL" id="KAE8921130.1"/>
    </source>
</evidence>